<name>A0A397J856_9GLOM</name>
<dbReference type="GO" id="GO:0006260">
    <property type="term" value="P:DNA replication"/>
    <property type="evidence" value="ECO:0007669"/>
    <property type="project" value="InterPro"/>
</dbReference>
<comment type="caution">
    <text evidence="3">The sequence shown here is derived from an EMBL/GenBank/DDBJ whole genome shotgun (WGS) entry which is preliminary data.</text>
</comment>
<protein>
    <recommendedName>
        <fullName evidence="2">Replication origin-binding protein domain-containing protein</fullName>
    </recommendedName>
</protein>
<evidence type="ECO:0000313" key="3">
    <source>
        <dbReference type="EMBL" id="RHZ84519.1"/>
    </source>
</evidence>
<gene>
    <name evidence="3" type="ORF">Glove_80g24</name>
</gene>
<keyword evidence="4" id="KW-1185">Reference proteome</keyword>
<feature type="domain" description="Replication origin-binding protein" evidence="2">
    <location>
        <begin position="527"/>
        <end position="670"/>
    </location>
</feature>
<sequence>MSAQNLQNTRYGGGESDTYQSDSDVYSDNTSECGSENCSDYGSDYESDTETTIKPQIFQPPKVEQVSNTTYSIDQVNPSCPSHPATTFTKRQEKFDNKFTQKDLLNKIREIASSPARDMSNNKGSLEDIHLWDYLLPNKEAKEGISLLDAYTREELTDKLVIQVEQGEYKKFSVIDDSSEVYGLPGIHECIYGQRPLRAVIDIDTSREDMESEKVNARDVFIRICCSYIRALYQIFDCGWEEIFKGLVIMTSSDPSKCSYHLLYAPILLIDYQELKQFTELVYKLTGEKYGKFIDRGLPGRNFCLRLIGSAKKGRVKRILQFSLDNGWNDLNDARVQPPTSSRYEVRPRILSIEKINNQKKIIVGHDALKRYANLVLQKYSEYLGSWDIEEKDSQWYVYFNRKTYLECPICKRTHDKDQRWFGRARYDGTFIVKCFQQNRDESGEIFNDPFIAEKIQQKNNTPPPVSHKIKGPKFPKPFLKMPAWAKCDSPLTATEIYEERYVKPLPEVGDVYVGSQWETGKTYTLEHLTIPDAINLLALSTRHTYSSAVTVRLNLKSYCDIDTKDINLPEHQRVVCQIESLHRIINKCKCEKKCKCPPIPYDLWLDEVVSVNSQAHTRLAGRSREHLYKLIQDARRIIVMDNDLTDLNIEWIKSLRKGRRFSVIHNTFQPQKGKLFHLVPDKVSLLSELWSWAREMSLLEPEDRKSALVICHLREDLQGIVSALRHNFPKLRIKMYHGESDPVEKAQDFSNVEEAWKDVDIVAYTSTLKIGVSCTNPKFEQAFCLLKSYIETNAGTNQMLFRMRCIKEYTCHIEQRSSNLPITEQGLFHWLLKAKRECLPQELQNRGIFPDVAYMLEKFRSRRLFGWRMVDFLRKAGMEIDIYESVLKNLSKDEKEVLYALKDMVGIHSGACKAEEISDIASANIINHETAEILENKPKKSLEEMRALKRFHIAECYGIPSESLTEEFITDYGTYDKMKWFRNLRKLRDAGTNNGTAVEAIIREDYRNDRLTTITQAEKHRICLELLKICTPIKDIDNRDKYKADVVKSCLESPVSMKYLQNLVPKMARVFDNTDASRSAKKSGLKTIKSKLGLLNSALSGTYGIKFKAIDKNCRQYHLVGSFDSEDAPKLPVYQTSEGPFYESGEDMRYGYSKLSSDELEIAPKCFGQHPVIETVGTPQIEQEPFAIFFSCKFQCFAQPVVRVQTLPQTEPSLLICGQVTR</sequence>
<dbReference type="InterPro" id="IPR003450">
    <property type="entry name" value="Replication_origin-bd"/>
</dbReference>
<evidence type="ECO:0000256" key="1">
    <source>
        <dbReference type="SAM" id="MobiDB-lite"/>
    </source>
</evidence>
<dbReference type="GO" id="GO:0003688">
    <property type="term" value="F:DNA replication origin binding"/>
    <property type="evidence" value="ECO:0007669"/>
    <property type="project" value="InterPro"/>
</dbReference>
<dbReference type="STRING" id="1348612.A0A397J856"/>
<dbReference type="EMBL" id="PQFF01000076">
    <property type="protein sequence ID" value="RHZ84519.1"/>
    <property type="molecule type" value="Genomic_DNA"/>
</dbReference>
<feature type="compositionally biased region" description="Polar residues" evidence="1">
    <location>
        <begin position="1"/>
        <end position="10"/>
    </location>
</feature>
<proteinExistence type="predicted"/>
<reference evidence="3 4" key="1">
    <citation type="submission" date="2018-08" db="EMBL/GenBank/DDBJ databases">
        <title>Genome and evolution of the arbuscular mycorrhizal fungus Diversispora epigaea (formerly Glomus versiforme) and its bacterial endosymbionts.</title>
        <authorList>
            <person name="Sun X."/>
            <person name="Fei Z."/>
            <person name="Harrison M."/>
        </authorList>
    </citation>
    <scope>NUCLEOTIDE SEQUENCE [LARGE SCALE GENOMIC DNA]</scope>
    <source>
        <strain evidence="3 4">IT104</strain>
    </source>
</reference>
<organism evidence="3 4">
    <name type="scientific">Diversispora epigaea</name>
    <dbReference type="NCBI Taxonomy" id="1348612"/>
    <lineage>
        <taxon>Eukaryota</taxon>
        <taxon>Fungi</taxon>
        <taxon>Fungi incertae sedis</taxon>
        <taxon>Mucoromycota</taxon>
        <taxon>Glomeromycotina</taxon>
        <taxon>Glomeromycetes</taxon>
        <taxon>Diversisporales</taxon>
        <taxon>Diversisporaceae</taxon>
        <taxon>Diversispora</taxon>
    </lineage>
</organism>
<feature type="region of interest" description="Disordered" evidence="1">
    <location>
        <begin position="1"/>
        <end position="50"/>
    </location>
</feature>
<dbReference type="Proteomes" id="UP000266861">
    <property type="component" value="Unassembled WGS sequence"/>
</dbReference>
<dbReference type="Pfam" id="PF02399">
    <property type="entry name" value="Herpes_ori_bp"/>
    <property type="match status" value="1"/>
</dbReference>
<evidence type="ECO:0000313" key="4">
    <source>
        <dbReference type="Proteomes" id="UP000266861"/>
    </source>
</evidence>
<dbReference type="GO" id="GO:0005524">
    <property type="term" value="F:ATP binding"/>
    <property type="evidence" value="ECO:0007669"/>
    <property type="project" value="InterPro"/>
</dbReference>
<dbReference type="AlphaFoldDB" id="A0A397J856"/>
<feature type="compositionally biased region" description="Polar residues" evidence="1">
    <location>
        <begin position="17"/>
        <end position="40"/>
    </location>
</feature>
<accession>A0A397J856</accession>
<evidence type="ECO:0000259" key="2">
    <source>
        <dbReference type="Pfam" id="PF02399"/>
    </source>
</evidence>
<dbReference type="OrthoDB" id="2373574at2759"/>